<feature type="region of interest" description="Disordered" evidence="1">
    <location>
        <begin position="324"/>
        <end position="378"/>
    </location>
</feature>
<dbReference type="EMBL" id="LT629706">
    <property type="protein sequence ID" value="SDO84585.1"/>
    <property type="molecule type" value="Genomic_DNA"/>
</dbReference>
<sequence>MSTISMNNVAGFKSDLNTASEAATQSLQTPEKPVNNLGFIPKNNTASHLDNAEGGGKQVTVSADALDKMLEMFEMVLKAMRNFLSSWGSSSKLPVDVQSSPITLVKPDVQIKAGAEGNVQVGIKDAGTQPKPASGEKDAQAKLAADGGLQIGVKGADSQTPPVHQEPMAKTKLHAEPGIQINARTDSPASVAPGAVKDESLKLSADGDAQVTVMPDGSTQVNLTPESGKQYRISLAAGVHVNVISNDGSSTVSSIKPRLIIDEPKVDERNDAAAITGTTTASQLRAEAKTLAATPDALKTEAEVKADAEEKVDTVLDAGVHTAAATEAKHEHEHEHATTTQKDAERETIAEADSEVKVRPGIRSPAPGAGHPIYGRLG</sequence>
<dbReference type="GeneID" id="66764131"/>
<name>A0ABY0S5W3_9PSED</name>
<gene>
    <name evidence="2" type="ORF">SAMN04490208_5158</name>
</gene>
<feature type="compositionally biased region" description="Basic and acidic residues" evidence="1">
    <location>
        <begin position="327"/>
        <end position="358"/>
    </location>
</feature>
<organism evidence="2 3">
    <name type="scientific">Pseudomonas poae</name>
    <dbReference type="NCBI Taxonomy" id="200451"/>
    <lineage>
        <taxon>Bacteria</taxon>
        <taxon>Pseudomonadati</taxon>
        <taxon>Pseudomonadota</taxon>
        <taxon>Gammaproteobacteria</taxon>
        <taxon>Pseudomonadales</taxon>
        <taxon>Pseudomonadaceae</taxon>
        <taxon>Pseudomonas</taxon>
    </lineage>
</organism>
<evidence type="ECO:0000313" key="2">
    <source>
        <dbReference type="EMBL" id="SDO84585.1"/>
    </source>
</evidence>
<dbReference type="Proteomes" id="UP000181903">
    <property type="component" value="Chromosome I"/>
</dbReference>
<accession>A0ABY0S5W3</accession>
<dbReference type="RefSeq" id="WP_060550090.1">
    <property type="nucleotide sequence ID" value="NZ_JYLI01000022.1"/>
</dbReference>
<evidence type="ECO:0000313" key="3">
    <source>
        <dbReference type="Proteomes" id="UP000181903"/>
    </source>
</evidence>
<keyword evidence="3" id="KW-1185">Reference proteome</keyword>
<evidence type="ECO:0000256" key="1">
    <source>
        <dbReference type="SAM" id="MobiDB-lite"/>
    </source>
</evidence>
<proteinExistence type="predicted"/>
<reference evidence="2 3" key="1">
    <citation type="submission" date="2016-10" db="EMBL/GenBank/DDBJ databases">
        <authorList>
            <person name="Varghese N."/>
            <person name="Submissions S."/>
        </authorList>
    </citation>
    <scope>NUCLEOTIDE SEQUENCE [LARGE SCALE GENOMIC DNA]</scope>
    <source>
        <strain evidence="2 3">BS2776</strain>
    </source>
</reference>
<protein>
    <submittedName>
        <fullName evidence="2">Uncharacterized protein</fullName>
    </submittedName>
</protein>